<gene>
    <name evidence="1" type="ORF">CRV2_00000360</name>
</gene>
<evidence type="ECO:0000313" key="1">
    <source>
        <dbReference type="EMBL" id="CAG9943205.1"/>
    </source>
</evidence>
<reference evidence="1" key="1">
    <citation type="submission" date="2020-04" db="EMBL/GenBank/DDBJ databases">
        <authorList>
            <person name="Broberg M."/>
        </authorList>
    </citation>
    <scope>NUCLEOTIDE SEQUENCE</scope>
</reference>
<accession>A0ACA9TQH1</accession>
<dbReference type="EMBL" id="CADEHS020000007">
    <property type="protein sequence ID" value="CAG9943205.1"/>
    <property type="molecule type" value="Genomic_DNA"/>
</dbReference>
<evidence type="ECO:0000313" key="2">
    <source>
        <dbReference type="Proteomes" id="UP000836387"/>
    </source>
</evidence>
<organism evidence="1 2">
    <name type="scientific">Clonostachys rosea f. rosea IK726</name>
    <dbReference type="NCBI Taxonomy" id="1349383"/>
    <lineage>
        <taxon>Eukaryota</taxon>
        <taxon>Fungi</taxon>
        <taxon>Dikarya</taxon>
        <taxon>Ascomycota</taxon>
        <taxon>Pezizomycotina</taxon>
        <taxon>Sordariomycetes</taxon>
        <taxon>Hypocreomycetidae</taxon>
        <taxon>Hypocreales</taxon>
        <taxon>Bionectriaceae</taxon>
        <taxon>Clonostachys</taxon>
    </lineage>
</organism>
<proteinExistence type="predicted"/>
<protein>
    <submittedName>
        <fullName evidence="1">Uncharacterized protein</fullName>
    </submittedName>
</protein>
<sequence length="321" mass="37295">MAAKRKLAPGGLQRRVRPRKEEEWEPELESEQTDSDDDVSEEEVHTTKKKKDAVDSEEESGSEEELTRKQSGSDDEPPPPKVDISSISFGALARAQASMPASERRHKKQKKTEEEPEDEETWESRRQAKKAEIEKAKRTSKHAPQEQSSKRPVTRRREVVSVENKRVVRDPRFDPVIGGGARVNEARTKKAYAFLDEYREKELAELRVQAKKAKDPEVKEDLKRQILSIESKKKARKRKDEEEALLAEHRKKEKEMVAQGKQPFYLKKSEQKKQLLVNRYAGMTKGQVDKAIERKRKKVAGKEKKELYSLHQRVTDRNERY</sequence>
<keyword evidence="2" id="KW-1185">Reference proteome</keyword>
<reference evidence="1" key="2">
    <citation type="submission" date="2021-10" db="EMBL/GenBank/DDBJ databases">
        <authorList>
            <person name="Piombo E."/>
        </authorList>
    </citation>
    <scope>NUCLEOTIDE SEQUENCE</scope>
</reference>
<dbReference type="Proteomes" id="UP000836387">
    <property type="component" value="Unassembled WGS sequence"/>
</dbReference>
<name>A0ACA9TQH1_BIOOC</name>
<comment type="caution">
    <text evidence="1">The sequence shown here is derived from an EMBL/GenBank/DDBJ whole genome shotgun (WGS) entry which is preliminary data.</text>
</comment>